<proteinExistence type="predicted"/>
<gene>
    <name evidence="2" type="ORF">A3D06_01255</name>
</gene>
<evidence type="ECO:0000313" key="3">
    <source>
        <dbReference type="Proteomes" id="UP000177027"/>
    </source>
</evidence>
<sequence length="192" mass="22039">MRYPVVFDCETKLTFRQVTNHSQLGITVVAAYDYKTEKLEVFEENELQKLFALLENASMLIGFNIDGFDLPVLQPYYSGNVAQFKTFDILSDIKRLLGRRISLNDVVKATLGREKSGHGLQAIQYYKEGKMDELKKYCSDDVVLTKELFDFGCKNGTIYYPSYSSGKEKLYVSWAKMLDYHGDDDISLTLPF</sequence>
<name>A0A1F7HDG1_9BACT</name>
<reference evidence="2 3" key="1">
    <citation type="journal article" date="2016" name="Nat. Commun.">
        <title>Thousands of microbial genomes shed light on interconnected biogeochemical processes in an aquifer system.</title>
        <authorList>
            <person name="Anantharaman K."/>
            <person name="Brown C.T."/>
            <person name="Hug L.A."/>
            <person name="Sharon I."/>
            <person name="Castelle C.J."/>
            <person name="Probst A.J."/>
            <person name="Thomas B.C."/>
            <person name="Singh A."/>
            <person name="Wilkins M.J."/>
            <person name="Karaoz U."/>
            <person name="Brodie E.L."/>
            <person name="Williams K.H."/>
            <person name="Hubbard S.S."/>
            <person name="Banfield J.F."/>
        </authorList>
    </citation>
    <scope>NUCLEOTIDE SEQUENCE [LARGE SCALE GENOMIC DNA]</scope>
</reference>
<protein>
    <recommendedName>
        <fullName evidence="1">YprB ribonuclease H-like domain-containing protein</fullName>
    </recommendedName>
</protein>
<dbReference type="SUPFAM" id="SSF53098">
    <property type="entry name" value="Ribonuclease H-like"/>
    <property type="match status" value="1"/>
</dbReference>
<evidence type="ECO:0000259" key="1">
    <source>
        <dbReference type="Pfam" id="PF13482"/>
    </source>
</evidence>
<dbReference type="InterPro" id="IPR036397">
    <property type="entry name" value="RNaseH_sf"/>
</dbReference>
<organism evidence="2 3">
    <name type="scientific">Candidatus Roizmanbacteria bacterium RIFCSPHIGHO2_02_FULL_40_9</name>
    <dbReference type="NCBI Taxonomy" id="1802042"/>
    <lineage>
        <taxon>Bacteria</taxon>
        <taxon>Candidatus Roizmaniibacteriota</taxon>
    </lineage>
</organism>
<dbReference type="GO" id="GO:0003676">
    <property type="term" value="F:nucleic acid binding"/>
    <property type="evidence" value="ECO:0007669"/>
    <property type="project" value="InterPro"/>
</dbReference>
<dbReference type="EMBL" id="MFZS01000004">
    <property type="protein sequence ID" value="OGK29340.1"/>
    <property type="molecule type" value="Genomic_DNA"/>
</dbReference>
<feature type="domain" description="YprB ribonuclease H-like" evidence="1">
    <location>
        <begin position="6"/>
        <end position="150"/>
    </location>
</feature>
<dbReference type="Gene3D" id="3.30.420.10">
    <property type="entry name" value="Ribonuclease H-like superfamily/Ribonuclease H"/>
    <property type="match status" value="1"/>
</dbReference>
<dbReference type="InterPro" id="IPR038720">
    <property type="entry name" value="YprB_RNase_H-like_dom"/>
</dbReference>
<dbReference type="InterPro" id="IPR012337">
    <property type="entry name" value="RNaseH-like_sf"/>
</dbReference>
<dbReference type="Proteomes" id="UP000177027">
    <property type="component" value="Unassembled WGS sequence"/>
</dbReference>
<comment type="caution">
    <text evidence="2">The sequence shown here is derived from an EMBL/GenBank/DDBJ whole genome shotgun (WGS) entry which is preliminary data.</text>
</comment>
<evidence type="ECO:0000313" key="2">
    <source>
        <dbReference type="EMBL" id="OGK29340.1"/>
    </source>
</evidence>
<dbReference type="AlphaFoldDB" id="A0A1F7HDG1"/>
<accession>A0A1F7HDG1</accession>
<dbReference type="Pfam" id="PF13482">
    <property type="entry name" value="RNase_H_2"/>
    <property type="match status" value="1"/>
</dbReference>